<dbReference type="GO" id="GO:0005829">
    <property type="term" value="C:cytosol"/>
    <property type="evidence" value="ECO:0007669"/>
    <property type="project" value="TreeGrafter"/>
</dbReference>
<evidence type="ECO:0000256" key="2">
    <source>
        <dbReference type="ARBA" id="ARBA00023125"/>
    </source>
</evidence>
<dbReference type="AlphaFoldDB" id="A0A0P1IDJ9"/>
<dbReference type="PROSITE" id="PS01124">
    <property type="entry name" value="HTH_ARAC_FAMILY_2"/>
    <property type="match status" value="1"/>
</dbReference>
<evidence type="ECO:0000313" key="6">
    <source>
        <dbReference type="Proteomes" id="UP000051870"/>
    </source>
</evidence>
<keyword evidence="2" id="KW-0238">DNA-binding</keyword>
<dbReference type="GO" id="GO:0003700">
    <property type="term" value="F:DNA-binding transcription factor activity"/>
    <property type="evidence" value="ECO:0007669"/>
    <property type="project" value="InterPro"/>
</dbReference>
<dbReference type="InterPro" id="IPR018060">
    <property type="entry name" value="HTH_AraC"/>
</dbReference>
<dbReference type="EMBL" id="CYTW01000003">
    <property type="protein sequence ID" value="CUK06952.1"/>
    <property type="molecule type" value="Genomic_DNA"/>
</dbReference>
<evidence type="ECO:0000313" key="5">
    <source>
        <dbReference type="EMBL" id="CUK06952.1"/>
    </source>
</evidence>
<dbReference type="GO" id="GO:0000976">
    <property type="term" value="F:transcription cis-regulatory region binding"/>
    <property type="evidence" value="ECO:0007669"/>
    <property type="project" value="TreeGrafter"/>
</dbReference>
<keyword evidence="6" id="KW-1185">Reference proteome</keyword>
<dbReference type="Gene3D" id="1.10.10.60">
    <property type="entry name" value="Homeodomain-like"/>
    <property type="match status" value="1"/>
</dbReference>
<keyword evidence="1" id="KW-0805">Transcription regulation</keyword>
<dbReference type="RefSeq" id="WP_058312239.1">
    <property type="nucleotide sequence ID" value="NZ_CYTW01000003.1"/>
</dbReference>
<dbReference type="SMART" id="SM00342">
    <property type="entry name" value="HTH_ARAC"/>
    <property type="match status" value="1"/>
</dbReference>
<dbReference type="InterPro" id="IPR032687">
    <property type="entry name" value="AraC-type_N"/>
</dbReference>
<dbReference type="InterPro" id="IPR009057">
    <property type="entry name" value="Homeodomain-like_sf"/>
</dbReference>
<reference evidence="6" key="1">
    <citation type="submission" date="2015-09" db="EMBL/GenBank/DDBJ databases">
        <authorList>
            <person name="Rodrigo-Torres Lidia"/>
            <person name="Arahal R.David."/>
        </authorList>
    </citation>
    <scope>NUCLEOTIDE SEQUENCE [LARGE SCALE GENOMIC DNA]</scope>
    <source>
        <strain evidence="6">CECT 7735</strain>
    </source>
</reference>
<dbReference type="GeneID" id="83882080"/>
<dbReference type="Pfam" id="PF12833">
    <property type="entry name" value="HTH_18"/>
    <property type="match status" value="1"/>
</dbReference>
<evidence type="ECO:0000256" key="1">
    <source>
        <dbReference type="ARBA" id="ARBA00023015"/>
    </source>
</evidence>
<evidence type="ECO:0000259" key="4">
    <source>
        <dbReference type="PROSITE" id="PS01124"/>
    </source>
</evidence>
<dbReference type="PANTHER" id="PTHR47894">
    <property type="entry name" value="HTH-TYPE TRANSCRIPTIONAL REGULATOR GADX"/>
    <property type="match status" value="1"/>
</dbReference>
<accession>A0A0P1IDJ9</accession>
<dbReference type="Pfam" id="PF12625">
    <property type="entry name" value="Arabinose_bd"/>
    <property type="match status" value="1"/>
</dbReference>
<proteinExistence type="predicted"/>
<feature type="domain" description="HTH araC/xylS-type" evidence="4">
    <location>
        <begin position="231"/>
        <end position="329"/>
    </location>
</feature>
<name>A0A0P1IDJ9_9RHOB</name>
<protein>
    <submittedName>
        <fullName evidence="5">Virulence-regulating protein VirS</fullName>
    </submittedName>
</protein>
<gene>
    <name evidence="5" type="primary">virS_7</name>
    <name evidence="5" type="ORF">PH7735_03091</name>
</gene>
<dbReference type="STRING" id="1715693.PH7735_03091"/>
<keyword evidence="3" id="KW-0804">Transcription</keyword>
<dbReference type="PANTHER" id="PTHR47894:SF4">
    <property type="entry name" value="HTH-TYPE TRANSCRIPTIONAL REGULATOR GADX"/>
    <property type="match status" value="1"/>
</dbReference>
<organism evidence="5 6">
    <name type="scientific">Shimia thalassica</name>
    <dbReference type="NCBI Taxonomy" id="1715693"/>
    <lineage>
        <taxon>Bacteria</taxon>
        <taxon>Pseudomonadati</taxon>
        <taxon>Pseudomonadota</taxon>
        <taxon>Alphaproteobacteria</taxon>
        <taxon>Rhodobacterales</taxon>
        <taxon>Roseobacteraceae</taxon>
    </lineage>
</organism>
<evidence type="ECO:0000256" key="3">
    <source>
        <dbReference type="ARBA" id="ARBA00023163"/>
    </source>
</evidence>
<dbReference type="SUPFAM" id="SSF46689">
    <property type="entry name" value="Homeodomain-like"/>
    <property type="match status" value="1"/>
</dbReference>
<sequence length="331" mass="37387">MSPKHLYTSGDKFYQLCQVLKIDPVRVLRRAGLPADYIEHEGKGSTARQFFAIFQAVFDEAKRDDLPLFLGKLYAHGPFVPPVFAFSCSPDIESGVKRMALFKPLIAPCQLAVIRDEAKVSLTFQSSDPTCEMPSAMAMFELVYFLECSRTFTAEHIIPLDITLPEGGYLTPELEDYFGVRPTATGIPAIHLSHEDATRPLISQNAEMLAGFERDFKRQLAEKMTFTPVTDRVRNTLFEMLPAGHSSVDAACDRLCMSRRSLQRKLKSEATTYQSVLDEVRSELSLHYLRLDDMSVEEISYLLAYRDPNSFYRAFHGWTGMTPLQARTASV</sequence>
<dbReference type="Proteomes" id="UP000051870">
    <property type="component" value="Unassembled WGS sequence"/>
</dbReference>